<reference evidence="3 4" key="1">
    <citation type="submission" date="2016-10" db="EMBL/GenBank/DDBJ databases">
        <authorList>
            <person name="de Groot N.N."/>
        </authorList>
    </citation>
    <scope>NUCLEOTIDE SEQUENCE [LARGE SCALE GENOMIC DNA]</scope>
    <source>
        <strain evidence="3 4">DSM 44468</strain>
    </source>
</reference>
<feature type="region of interest" description="Disordered" evidence="1">
    <location>
        <begin position="111"/>
        <end position="130"/>
    </location>
</feature>
<evidence type="ECO:0000313" key="3">
    <source>
        <dbReference type="EMBL" id="SFK89401.1"/>
    </source>
</evidence>
<organism evidence="3 4">
    <name type="scientific">Amycolatopsis sacchari</name>
    <dbReference type="NCBI Taxonomy" id="115433"/>
    <lineage>
        <taxon>Bacteria</taxon>
        <taxon>Bacillati</taxon>
        <taxon>Actinomycetota</taxon>
        <taxon>Actinomycetes</taxon>
        <taxon>Pseudonocardiales</taxon>
        <taxon>Pseudonocardiaceae</taxon>
        <taxon>Amycolatopsis</taxon>
    </lineage>
</organism>
<feature type="compositionally biased region" description="Acidic residues" evidence="1">
    <location>
        <begin position="369"/>
        <end position="387"/>
    </location>
</feature>
<sequence length="387" mass="40834">MTEPVRIPADVDMHDRVLGPLTARQLGILAAAGAALYLVWLATRAFLPIPLFAAFAVPVGAASVTLALGKRDGVPLDKLLIAAIRQRLAPRHRVAAPEGVRPAPAWLTANADQEAGRRRPPPETEPVSPSALRLPAEAVTETGVVDLGPDGLAVVAVASTVNFALRTPAEQEALVASFGRYLHSLTAPVQVLVRTERLDLSAQIAELRERAGGLPHPALEAAAVEHADYLVQLGQESDLLRRQVLIVLREPLAAAGPPDGLVGPGRLAALQGRRNRTLGHADAATRRAAESRLVRRLTEAVELLSPAGITVTPLDAGQATAVLASACNPDSLLPPSAGLAGADEVITTASDPADDDAARWRADARAEDEPGWGEDDWDYEDERGEQF</sequence>
<keyword evidence="2" id="KW-1133">Transmembrane helix</keyword>
<evidence type="ECO:0000313" key="4">
    <source>
        <dbReference type="Proteomes" id="UP000199025"/>
    </source>
</evidence>
<dbReference type="Pfam" id="PF12666">
    <property type="entry name" value="PrgI"/>
    <property type="match status" value="1"/>
</dbReference>
<feature type="compositionally biased region" description="Basic and acidic residues" evidence="1">
    <location>
        <begin position="356"/>
        <end position="368"/>
    </location>
</feature>
<keyword evidence="4" id="KW-1185">Reference proteome</keyword>
<accession>A0A1I4DBT8</accession>
<dbReference type="Proteomes" id="UP000199025">
    <property type="component" value="Unassembled WGS sequence"/>
</dbReference>
<feature type="region of interest" description="Disordered" evidence="1">
    <location>
        <begin position="346"/>
        <end position="387"/>
    </location>
</feature>
<keyword evidence="2" id="KW-0472">Membrane</keyword>
<dbReference type="InterPro" id="IPR024414">
    <property type="entry name" value="Uncharacterised_PrgI"/>
</dbReference>
<dbReference type="EMBL" id="FORP01000042">
    <property type="protein sequence ID" value="SFK89401.1"/>
    <property type="molecule type" value="Genomic_DNA"/>
</dbReference>
<protein>
    <submittedName>
        <fullName evidence="3">PrgI family protein</fullName>
    </submittedName>
</protein>
<name>A0A1I4DBT8_9PSEU</name>
<dbReference type="AlphaFoldDB" id="A0A1I4DBT8"/>
<dbReference type="RefSeq" id="WP_091516843.1">
    <property type="nucleotide sequence ID" value="NZ_FORP01000042.1"/>
</dbReference>
<gene>
    <name evidence="3" type="ORF">SAMN05421835_14228</name>
</gene>
<proteinExistence type="predicted"/>
<feature type="transmembrane region" description="Helical" evidence="2">
    <location>
        <begin position="46"/>
        <end position="68"/>
    </location>
</feature>
<feature type="transmembrane region" description="Helical" evidence="2">
    <location>
        <begin position="21"/>
        <end position="40"/>
    </location>
</feature>
<dbReference type="STRING" id="115433.SAMN05421835_14228"/>
<evidence type="ECO:0000256" key="1">
    <source>
        <dbReference type="SAM" id="MobiDB-lite"/>
    </source>
</evidence>
<dbReference type="OrthoDB" id="3354527at2"/>
<evidence type="ECO:0000256" key="2">
    <source>
        <dbReference type="SAM" id="Phobius"/>
    </source>
</evidence>
<keyword evidence="2" id="KW-0812">Transmembrane</keyword>